<sequence length="280" mass="31149">MQELVYLNGWTGTFDEATISVNDRGFNFGDGIYEVVRVYESRLFAMDDHLDRLERSAKAIDLDLPWQKQELTAITEELLAESGISEAMVYIQVSRGTAHRNHIYNEEIKPNILVTVRSVPERSPAMYQNGVKLITQPEFRWQMCHVKSISLLGNVLAKNRAHRAGAAEAVFVHPDGTVTECSASNIFIYSNGQLLTHPADNKILAGITRKHVLAAAESLNLPFAEKPFKINELMKAEEVFFTGTIVELVPVVEVDGQSVAGGKPGPVTAKLHQEFTSLRK</sequence>
<evidence type="ECO:0000256" key="11">
    <source>
        <dbReference type="RuleBase" id="RU004516"/>
    </source>
</evidence>
<evidence type="ECO:0000313" key="14">
    <source>
        <dbReference type="Proteomes" id="UP000199337"/>
    </source>
</evidence>
<keyword evidence="14" id="KW-1185">Reference proteome</keyword>
<dbReference type="PANTHER" id="PTHR42743:SF10">
    <property type="entry name" value="D-ALANINE AMINOTRANSFERASE"/>
    <property type="match status" value="1"/>
</dbReference>
<dbReference type="CDD" id="cd01558">
    <property type="entry name" value="D-AAT_like"/>
    <property type="match status" value="1"/>
</dbReference>
<dbReference type="STRING" id="341036.SAMN05660649_04173"/>
<dbReference type="GO" id="GO:0046394">
    <property type="term" value="P:carboxylic acid biosynthetic process"/>
    <property type="evidence" value="ECO:0007669"/>
    <property type="project" value="UniProtKB-ARBA"/>
</dbReference>
<dbReference type="InterPro" id="IPR043131">
    <property type="entry name" value="BCAT-like_N"/>
</dbReference>
<dbReference type="Proteomes" id="UP000199337">
    <property type="component" value="Unassembled WGS sequence"/>
</dbReference>
<dbReference type="FunFam" id="3.20.10.10:FF:000002">
    <property type="entry name" value="D-alanine aminotransferase"/>
    <property type="match status" value="1"/>
</dbReference>
<keyword evidence="8 11" id="KW-0663">Pyridoxal phosphate</keyword>
<dbReference type="EMBL" id="FOOX01000019">
    <property type="protein sequence ID" value="SFH18121.1"/>
    <property type="molecule type" value="Genomic_DNA"/>
</dbReference>
<evidence type="ECO:0000313" key="13">
    <source>
        <dbReference type="EMBL" id="SFH18121.1"/>
    </source>
</evidence>
<evidence type="ECO:0000256" key="10">
    <source>
        <dbReference type="RuleBase" id="RU004106"/>
    </source>
</evidence>
<evidence type="ECO:0000256" key="9">
    <source>
        <dbReference type="ARBA" id="ARBA00047911"/>
    </source>
</evidence>
<evidence type="ECO:0000256" key="3">
    <source>
        <dbReference type="ARBA" id="ARBA00011738"/>
    </source>
</evidence>
<proteinExistence type="inferred from homology"/>
<dbReference type="InterPro" id="IPR043132">
    <property type="entry name" value="BCAT-like_C"/>
</dbReference>
<dbReference type="AlphaFoldDB" id="A0A1I2Y1C7"/>
<dbReference type="InterPro" id="IPR005784">
    <property type="entry name" value="D_amino_transT"/>
</dbReference>
<evidence type="ECO:0000256" key="2">
    <source>
        <dbReference type="ARBA" id="ARBA00009320"/>
    </source>
</evidence>
<comment type="similarity">
    <text evidence="2 10">Belongs to the class-IV pyridoxal-phosphate-dependent aminotransferase family.</text>
</comment>
<dbReference type="PANTHER" id="PTHR42743">
    <property type="entry name" value="AMINO-ACID AMINOTRANSFERASE"/>
    <property type="match status" value="1"/>
</dbReference>
<evidence type="ECO:0000256" key="8">
    <source>
        <dbReference type="ARBA" id="ARBA00022898"/>
    </source>
</evidence>
<dbReference type="EC" id="2.6.1.21" evidence="4 12"/>
<keyword evidence="6" id="KW-0032">Aminotransferase</keyword>
<organism evidence="13 14">
    <name type="scientific">Desulfotruncus arcticus DSM 17038</name>
    <dbReference type="NCBI Taxonomy" id="1121424"/>
    <lineage>
        <taxon>Bacteria</taxon>
        <taxon>Bacillati</taxon>
        <taxon>Bacillota</taxon>
        <taxon>Clostridia</taxon>
        <taxon>Eubacteriales</taxon>
        <taxon>Desulfallaceae</taxon>
        <taxon>Desulfotruncus</taxon>
    </lineage>
</organism>
<dbReference type="RefSeq" id="WP_092473989.1">
    <property type="nucleotide sequence ID" value="NZ_FOOX01000019.1"/>
</dbReference>
<dbReference type="GO" id="GO:0030170">
    <property type="term" value="F:pyridoxal phosphate binding"/>
    <property type="evidence" value="ECO:0007669"/>
    <property type="project" value="InterPro"/>
</dbReference>
<gene>
    <name evidence="13" type="ORF">SAMN05660649_04173</name>
</gene>
<comment type="catalytic activity">
    <reaction evidence="9 12">
        <text>D-alanine + 2-oxoglutarate = D-glutamate + pyruvate</text>
        <dbReference type="Rhea" id="RHEA:15869"/>
        <dbReference type="ChEBI" id="CHEBI:15361"/>
        <dbReference type="ChEBI" id="CHEBI:16810"/>
        <dbReference type="ChEBI" id="CHEBI:29986"/>
        <dbReference type="ChEBI" id="CHEBI:57416"/>
        <dbReference type="EC" id="2.6.1.21"/>
    </reaction>
</comment>
<comment type="function">
    <text evidence="12">Acts on the D-isomers of alanine, leucine, aspartate, glutamate, aminobutyrate, norvaline and asparagine. The enzyme transfers an amino group from a substrate D-amino acid to the pyridoxal phosphate cofactor to form pyridoxamine and an alpha-keto acid in the first half-reaction.</text>
</comment>
<dbReference type="InterPro" id="IPR001544">
    <property type="entry name" value="Aminotrans_IV"/>
</dbReference>
<comment type="subunit">
    <text evidence="3">Homodimer.</text>
</comment>
<dbReference type="GO" id="GO:0046416">
    <property type="term" value="P:D-amino acid metabolic process"/>
    <property type="evidence" value="ECO:0007669"/>
    <property type="project" value="InterPro"/>
</dbReference>
<keyword evidence="7" id="KW-0808">Transferase</keyword>
<evidence type="ECO:0000256" key="4">
    <source>
        <dbReference type="ARBA" id="ARBA00012874"/>
    </source>
</evidence>
<evidence type="ECO:0000256" key="5">
    <source>
        <dbReference type="ARBA" id="ARBA00021779"/>
    </source>
</evidence>
<dbReference type="SUPFAM" id="SSF56752">
    <property type="entry name" value="D-aminoacid aminotransferase-like PLP-dependent enzymes"/>
    <property type="match status" value="1"/>
</dbReference>
<reference evidence="14" key="1">
    <citation type="submission" date="2016-10" db="EMBL/GenBank/DDBJ databases">
        <authorList>
            <person name="Varghese N."/>
            <person name="Submissions S."/>
        </authorList>
    </citation>
    <scope>NUCLEOTIDE SEQUENCE [LARGE SCALE GENOMIC DNA]</scope>
    <source>
        <strain evidence="14">DSM 17038</strain>
    </source>
</reference>
<accession>A0A1I2Y1C7</accession>
<dbReference type="GO" id="GO:0047810">
    <property type="term" value="F:D-alanine-2-oxoglutarate aminotransferase activity"/>
    <property type="evidence" value="ECO:0007669"/>
    <property type="project" value="UniProtKB-EC"/>
</dbReference>
<evidence type="ECO:0000256" key="1">
    <source>
        <dbReference type="ARBA" id="ARBA00001933"/>
    </source>
</evidence>
<dbReference type="PROSITE" id="PS00770">
    <property type="entry name" value="AA_TRANSFER_CLASS_4"/>
    <property type="match status" value="1"/>
</dbReference>
<evidence type="ECO:0000256" key="7">
    <source>
        <dbReference type="ARBA" id="ARBA00022679"/>
    </source>
</evidence>
<dbReference type="OrthoDB" id="9805628at2"/>
<dbReference type="GO" id="GO:0008652">
    <property type="term" value="P:amino acid biosynthetic process"/>
    <property type="evidence" value="ECO:0007669"/>
    <property type="project" value="UniProtKB-ARBA"/>
</dbReference>
<dbReference type="GO" id="GO:0005829">
    <property type="term" value="C:cytosol"/>
    <property type="evidence" value="ECO:0007669"/>
    <property type="project" value="TreeGrafter"/>
</dbReference>
<dbReference type="InterPro" id="IPR050571">
    <property type="entry name" value="Class-IV_PLP-Dep_Aminotrnsfr"/>
</dbReference>
<protein>
    <recommendedName>
        <fullName evidence="5 12">D-alanine aminotransferase</fullName>
        <ecNumber evidence="4 12">2.6.1.21</ecNumber>
    </recommendedName>
</protein>
<evidence type="ECO:0000256" key="6">
    <source>
        <dbReference type="ARBA" id="ARBA00022576"/>
    </source>
</evidence>
<dbReference type="InterPro" id="IPR036038">
    <property type="entry name" value="Aminotransferase-like"/>
</dbReference>
<name>A0A1I2Y1C7_9FIRM</name>
<dbReference type="InterPro" id="IPR018300">
    <property type="entry name" value="Aminotrans_IV_CS"/>
</dbReference>
<dbReference type="Pfam" id="PF01063">
    <property type="entry name" value="Aminotran_4"/>
    <property type="match status" value="1"/>
</dbReference>
<dbReference type="NCBIfam" id="TIGR01121">
    <property type="entry name" value="D_amino_aminoT"/>
    <property type="match status" value="1"/>
</dbReference>
<comment type="cofactor">
    <cofactor evidence="1 11">
        <name>pyridoxal 5'-phosphate</name>
        <dbReference type="ChEBI" id="CHEBI:597326"/>
    </cofactor>
</comment>
<dbReference type="Gene3D" id="3.30.470.10">
    <property type="match status" value="1"/>
</dbReference>
<evidence type="ECO:0000256" key="12">
    <source>
        <dbReference type="RuleBase" id="RU004520"/>
    </source>
</evidence>
<dbReference type="Gene3D" id="3.20.10.10">
    <property type="entry name" value="D-amino Acid Aminotransferase, subunit A, domain 2"/>
    <property type="match status" value="1"/>
</dbReference>